<dbReference type="Proteomes" id="UP000481252">
    <property type="component" value="Unassembled WGS sequence"/>
</dbReference>
<evidence type="ECO:0000313" key="1">
    <source>
        <dbReference type="EMBL" id="NGN42451.1"/>
    </source>
</evidence>
<dbReference type="Pfam" id="PF06935">
    <property type="entry name" value="DUF1284"/>
    <property type="match status" value="1"/>
</dbReference>
<name>A0A7C9VE42_9HYPH</name>
<protein>
    <submittedName>
        <fullName evidence="1">DUF1284 domain-containing protein</fullName>
    </submittedName>
</protein>
<reference evidence="1 2" key="1">
    <citation type="submission" date="2020-02" db="EMBL/GenBank/DDBJ databases">
        <title>Genome sequence of the type strain CGMCC 1.15528 of Mesorhizobium zhangyense.</title>
        <authorList>
            <person name="Gao J."/>
            <person name="Sun J."/>
        </authorList>
    </citation>
    <scope>NUCLEOTIDE SEQUENCE [LARGE SCALE GENOMIC DNA]</scope>
    <source>
        <strain evidence="1 2">CGMCC 1.15528</strain>
    </source>
</reference>
<keyword evidence="2" id="KW-1185">Reference proteome</keyword>
<gene>
    <name evidence="1" type="ORF">G6N74_15385</name>
</gene>
<proteinExistence type="predicted"/>
<dbReference type="RefSeq" id="WP_165118774.1">
    <property type="nucleotide sequence ID" value="NZ_JAAKZG010000005.1"/>
</dbReference>
<sequence length="147" mass="15850">MTVRIRAHHLLCMLTYAGKGYSAAFTANYNRIVERLGKGEDLLLVAGPDDICQPLLGDDDAHCRRHSVIERDGRAATAVEALTGNAVHPGEVFALDAGRLSQMRSAFRAGTVRQACGGCEWFDLCTGIAGKGYANTRLALDPRAHHS</sequence>
<dbReference type="InterPro" id="IPR009702">
    <property type="entry name" value="DUF1284"/>
</dbReference>
<dbReference type="EMBL" id="JAAKZG010000005">
    <property type="protein sequence ID" value="NGN42451.1"/>
    <property type="molecule type" value="Genomic_DNA"/>
</dbReference>
<dbReference type="AlphaFoldDB" id="A0A7C9VE42"/>
<evidence type="ECO:0000313" key="2">
    <source>
        <dbReference type="Proteomes" id="UP000481252"/>
    </source>
</evidence>
<comment type="caution">
    <text evidence="1">The sequence shown here is derived from an EMBL/GenBank/DDBJ whole genome shotgun (WGS) entry which is preliminary data.</text>
</comment>
<organism evidence="1 2">
    <name type="scientific">Mesorhizobium zhangyense</name>
    <dbReference type="NCBI Taxonomy" id="1776730"/>
    <lineage>
        <taxon>Bacteria</taxon>
        <taxon>Pseudomonadati</taxon>
        <taxon>Pseudomonadota</taxon>
        <taxon>Alphaproteobacteria</taxon>
        <taxon>Hyphomicrobiales</taxon>
        <taxon>Phyllobacteriaceae</taxon>
        <taxon>Mesorhizobium</taxon>
    </lineage>
</organism>
<accession>A0A7C9VE42</accession>